<evidence type="ECO:0000313" key="1">
    <source>
        <dbReference type="EMBL" id="ESK87222.1"/>
    </source>
</evidence>
<dbReference type="HOGENOM" id="CLU_010194_2_19_1"/>
<sequence length="92" mass="9944">MSEYGIALVIGAAQGIGRAIAIQLAQDGFDVAFNDIPLNSDTLNARKKGMVEGVVKGWGELNVMVENAEIAKYAHITESTPPTLPLFYLPRR</sequence>
<dbReference type="InterPro" id="IPR002347">
    <property type="entry name" value="SDR_fam"/>
</dbReference>
<dbReference type="Proteomes" id="UP000017559">
    <property type="component" value="Unassembled WGS sequence"/>
</dbReference>
<accession>V2X084</accession>
<dbReference type="KEGG" id="mrr:Moror_5842"/>
<proteinExistence type="predicted"/>
<name>V2X084_MONRO</name>
<protein>
    <submittedName>
        <fullName evidence="1">Uncharacterized protein</fullName>
    </submittedName>
</protein>
<dbReference type="EMBL" id="AWSO01000820">
    <property type="protein sequence ID" value="ESK87222.1"/>
    <property type="molecule type" value="Genomic_DNA"/>
</dbReference>
<keyword evidence="2" id="KW-1185">Reference proteome</keyword>
<dbReference type="Gene3D" id="3.40.50.720">
    <property type="entry name" value="NAD(P)-binding Rossmann-like Domain"/>
    <property type="match status" value="1"/>
</dbReference>
<reference evidence="1 2" key="1">
    <citation type="journal article" date="2014" name="BMC Genomics">
        <title>Genome and secretome analysis of the hemibiotrophic fungal pathogen, Moniliophthora roreri, which causes frosty pod rot disease of cacao: mechanisms of the biotrophic and necrotrophic phases.</title>
        <authorList>
            <person name="Meinhardt L.W."/>
            <person name="Costa G.G.L."/>
            <person name="Thomazella D.P.T."/>
            <person name="Teixeira P.J.P.L."/>
            <person name="Carazzolle M.F."/>
            <person name="Schuster S.C."/>
            <person name="Carlson J.E."/>
            <person name="Guiltinan M.J."/>
            <person name="Mieczkowski P."/>
            <person name="Farmer A."/>
            <person name="Ramaraj T."/>
            <person name="Crozier J."/>
            <person name="Davis R.E."/>
            <person name="Shao J."/>
            <person name="Melnick R.L."/>
            <person name="Pereira G.A.G."/>
            <person name="Bailey B.A."/>
        </authorList>
    </citation>
    <scope>NUCLEOTIDE SEQUENCE [LARGE SCALE GENOMIC DNA]</scope>
    <source>
        <strain evidence="1 2">MCA 2997</strain>
    </source>
</reference>
<gene>
    <name evidence="1" type="ORF">Moror_5842</name>
</gene>
<evidence type="ECO:0000313" key="2">
    <source>
        <dbReference type="Proteomes" id="UP000017559"/>
    </source>
</evidence>
<dbReference type="Pfam" id="PF00106">
    <property type="entry name" value="adh_short"/>
    <property type="match status" value="1"/>
</dbReference>
<dbReference type="AlphaFoldDB" id="V2X084"/>
<dbReference type="OrthoDB" id="498125at2759"/>
<comment type="caution">
    <text evidence="1">The sequence shown here is derived from an EMBL/GenBank/DDBJ whole genome shotgun (WGS) entry which is preliminary data.</text>
</comment>
<dbReference type="PRINTS" id="PR00081">
    <property type="entry name" value="GDHRDH"/>
</dbReference>
<dbReference type="InterPro" id="IPR036291">
    <property type="entry name" value="NAD(P)-bd_dom_sf"/>
</dbReference>
<dbReference type="SUPFAM" id="SSF51735">
    <property type="entry name" value="NAD(P)-binding Rossmann-fold domains"/>
    <property type="match status" value="1"/>
</dbReference>
<organism evidence="1 2">
    <name type="scientific">Moniliophthora roreri (strain MCA 2997)</name>
    <name type="common">Cocoa frosty pod rot fungus</name>
    <name type="synonym">Crinipellis roreri</name>
    <dbReference type="NCBI Taxonomy" id="1381753"/>
    <lineage>
        <taxon>Eukaryota</taxon>
        <taxon>Fungi</taxon>
        <taxon>Dikarya</taxon>
        <taxon>Basidiomycota</taxon>
        <taxon>Agaricomycotina</taxon>
        <taxon>Agaricomycetes</taxon>
        <taxon>Agaricomycetidae</taxon>
        <taxon>Agaricales</taxon>
        <taxon>Marasmiineae</taxon>
        <taxon>Marasmiaceae</taxon>
        <taxon>Moniliophthora</taxon>
    </lineage>
</organism>